<gene>
    <name evidence="2" type="ORF">JYK02_04960</name>
</gene>
<sequence length="170" mass="17989">MSTRSFVLALVAWTAPPAVVLSAASVAWFSWPGFSLPWFVALLVATGFGIGMVNLMLLILKVDAPGSTYCKVPLLHLERSARELVLRDASGQVLGAHSNGTLRVLRTNLQHGRGLVGALALEHAGGTTLLMTHQLAGAWPGLRAGQHSQTAHRIDAPLFDALLELADGVP</sequence>
<proteinExistence type="predicted"/>
<name>A0ABS3D7E9_9BACT</name>
<feature type="transmembrane region" description="Helical" evidence="1">
    <location>
        <begin position="38"/>
        <end position="60"/>
    </location>
</feature>
<keyword evidence="3" id="KW-1185">Reference proteome</keyword>
<reference evidence="2 3" key="1">
    <citation type="submission" date="2021-02" db="EMBL/GenBank/DDBJ databases">
        <title>De Novo genome assembly of isolated myxobacteria.</title>
        <authorList>
            <person name="Stevens D.C."/>
        </authorList>
    </citation>
    <scope>NUCLEOTIDE SEQUENCE [LARGE SCALE GENOMIC DNA]</scope>
    <source>
        <strain evidence="2 3">ATCC 29039</strain>
    </source>
</reference>
<accession>A0ABS3D7E9</accession>
<comment type="caution">
    <text evidence="2">The sequence shown here is derived from an EMBL/GenBank/DDBJ whole genome shotgun (WGS) entry which is preliminary data.</text>
</comment>
<dbReference type="Proteomes" id="UP000664052">
    <property type="component" value="Unassembled WGS sequence"/>
</dbReference>
<evidence type="ECO:0000256" key="1">
    <source>
        <dbReference type="SAM" id="Phobius"/>
    </source>
</evidence>
<dbReference type="EMBL" id="JAFIMU010000003">
    <property type="protein sequence ID" value="MBN8226857.1"/>
    <property type="molecule type" value="Genomic_DNA"/>
</dbReference>
<keyword evidence="1" id="KW-0472">Membrane</keyword>
<evidence type="ECO:0000313" key="2">
    <source>
        <dbReference type="EMBL" id="MBN8226857.1"/>
    </source>
</evidence>
<organism evidence="2 3">
    <name type="scientific">Corallococcus macrosporus</name>
    <dbReference type="NCBI Taxonomy" id="35"/>
    <lineage>
        <taxon>Bacteria</taxon>
        <taxon>Pseudomonadati</taxon>
        <taxon>Myxococcota</taxon>
        <taxon>Myxococcia</taxon>
        <taxon>Myxococcales</taxon>
        <taxon>Cystobacterineae</taxon>
        <taxon>Myxococcaceae</taxon>
        <taxon>Corallococcus</taxon>
    </lineage>
</organism>
<keyword evidence="1" id="KW-1133">Transmembrane helix</keyword>
<evidence type="ECO:0000313" key="3">
    <source>
        <dbReference type="Proteomes" id="UP000664052"/>
    </source>
</evidence>
<protein>
    <submittedName>
        <fullName evidence="2">Uncharacterized protein</fullName>
    </submittedName>
</protein>
<keyword evidence="1" id="KW-0812">Transmembrane</keyword>
<dbReference type="RefSeq" id="WP_207048729.1">
    <property type="nucleotide sequence ID" value="NZ_JAFIMU010000003.1"/>
</dbReference>